<accession>A0A8B7Z005</accession>
<keyword evidence="5 11" id="KW-0297">G-protein coupled receptor</keyword>
<dbReference type="PROSITE" id="PS00237">
    <property type="entry name" value="G_PROTEIN_RECEP_F1_1"/>
    <property type="match status" value="1"/>
</dbReference>
<dbReference type="PROSITE" id="PS50262">
    <property type="entry name" value="G_PROTEIN_RECEP_F1_2"/>
    <property type="match status" value="1"/>
</dbReference>
<evidence type="ECO:0000256" key="13">
    <source>
        <dbReference type="SAM" id="Phobius"/>
    </source>
</evidence>
<dbReference type="InterPro" id="IPR017452">
    <property type="entry name" value="GPCR_Rhodpsn_7TM"/>
</dbReference>
<feature type="transmembrane region" description="Helical" evidence="13">
    <location>
        <begin position="231"/>
        <end position="253"/>
    </location>
</feature>
<evidence type="ECO:0000259" key="14">
    <source>
        <dbReference type="PROSITE" id="PS50262"/>
    </source>
</evidence>
<evidence type="ECO:0000256" key="12">
    <source>
        <dbReference type="SAM" id="MobiDB-lite"/>
    </source>
</evidence>
<feature type="transmembrane region" description="Helical" evidence="13">
    <location>
        <begin position="150"/>
        <end position="171"/>
    </location>
</feature>
<feature type="compositionally biased region" description="Low complexity" evidence="12">
    <location>
        <begin position="297"/>
        <end position="307"/>
    </location>
</feature>
<name>A0A8B7Z005_ACAPL</name>
<organism evidence="15 16">
    <name type="scientific">Acanthaster planci</name>
    <name type="common">Crown-of-thorns starfish</name>
    <dbReference type="NCBI Taxonomy" id="133434"/>
    <lineage>
        <taxon>Eukaryota</taxon>
        <taxon>Metazoa</taxon>
        <taxon>Echinodermata</taxon>
        <taxon>Eleutherozoa</taxon>
        <taxon>Asterozoa</taxon>
        <taxon>Asteroidea</taxon>
        <taxon>Valvatacea</taxon>
        <taxon>Valvatida</taxon>
        <taxon>Acanthasteridae</taxon>
        <taxon>Acanthaster</taxon>
    </lineage>
</organism>
<dbReference type="CDD" id="cd15329">
    <property type="entry name" value="7tmA_5-HT7"/>
    <property type="match status" value="1"/>
</dbReference>
<dbReference type="InterPro" id="IPR002231">
    <property type="entry name" value="5HT_rcpt"/>
</dbReference>
<dbReference type="SMART" id="SM01381">
    <property type="entry name" value="7TM_GPCR_Srsx"/>
    <property type="match status" value="1"/>
</dbReference>
<dbReference type="RefSeq" id="XP_022098287.1">
    <property type="nucleotide sequence ID" value="XM_022242595.1"/>
</dbReference>
<keyword evidence="10 11" id="KW-0807">Transducer</keyword>
<proteinExistence type="inferred from homology"/>
<feature type="transmembrane region" description="Helical" evidence="13">
    <location>
        <begin position="362"/>
        <end position="385"/>
    </location>
</feature>
<feature type="region of interest" description="Disordered" evidence="12">
    <location>
        <begin position="278"/>
        <end position="320"/>
    </location>
</feature>
<feature type="transmembrane region" description="Helical" evidence="13">
    <location>
        <begin position="191"/>
        <end position="211"/>
    </location>
</feature>
<evidence type="ECO:0000313" key="15">
    <source>
        <dbReference type="Proteomes" id="UP000694845"/>
    </source>
</evidence>
<keyword evidence="7" id="KW-1015">Disulfide bond</keyword>
<comment type="subcellular location">
    <subcellularLocation>
        <location evidence="1">Cell membrane</location>
        <topology evidence="1">Multi-pass membrane protein</topology>
    </subcellularLocation>
</comment>
<feature type="transmembrane region" description="Helical" evidence="13">
    <location>
        <begin position="113"/>
        <end position="135"/>
    </location>
</feature>
<dbReference type="GO" id="GO:0004993">
    <property type="term" value="F:G protein-coupled serotonin receptor activity"/>
    <property type="evidence" value="ECO:0007669"/>
    <property type="project" value="InterPro"/>
</dbReference>
<evidence type="ECO:0000256" key="8">
    <source>
        <dbReference type="ARBA" id="ARBA00023170"/>
    </source>
</evidence>
<evidence type="ECO:0000256" key="6">
    <source>
        <dbReference type="ARBA" id="ARBA00023136"/>
    </source>
</evidence>
<dbReference type="AlphaFoldDB" id="A0A8B7Z005"/>
<keyword evidence="4 13" id="KW-1133">Transmembrane helix</keyword>
<dbReference type="PRINTS" id="PR01101">
    <property type="entry name" value="5HTRECEPTOR"/>
</dbReference>
<feature type="region of interest" description="Disordered" evidence="12">
    <location>
        <begin position="459"/>
        <end position="480"/>
    </location>
</feature>
<keyword evidence="9" id="KW-0325">Glycoprotein</keyword>
<feature type="compositionally biased region" description="Acidic residues" evidence="12">
    <location>
        <begin position="463"/>
        <end position="473"/>
    </location>
</feature>
<evidence type="ECO:0000256" key="11">
    <source>
        <dbReference type="RuleBase" id="RU000688"/>
    </source>
</evidence>
<dbReference type="PANTHER" id="PTHR24248:SF199">
    <property type="entry name" value="IP13425P-RELATED"/>
    <property type="match status" value="1"/>
</dbReference>
<evidence type="ECO:0000313" key="16">
    <source>
        <dbReference type="RefSeq" id="XP_022098287.1"/>
    </source>
</evidence>
<dbReference type="GO" id="GO:0043410">
    <property type="term" value="P:positive regulation of MAPK cascade"/>
    <property type="evidence" value="ECO:0007669"/>
    <property type="project" value="TreeGrafter"/>
</dbReference>
<keyword evidence="2" id="KW-1003">Cell membrane</keyword>
<dbReference type="GO" id="GO:0005886">
    <property type="term" value="C:plasma membrane"/>
    <property type="evidence" value="ECO:0007669"/>
    <property type="project" value="UniProtKB-SubCell"/>
</dbReference>
<dbReference type="OMA" id="FMKDDHR"/>
<feature type="transmembrane region" description="Helical" evidence="13">
    <location>
        <begin position="397"/>
        <end position="416"/>
    </location>
</feature>
<feature type="domain" description="G-protein coupled receptors family 1 profile" evidence="14">
    <location>
        <begin position="92"/>
        <end position="413"/>
    </location>
</feature>
<evidence type="ECO:0000256" key="3">
    <source>
        <dbReference type="ARBA" id="ARBA00022692"/>
    </source>
</evidence>
<dbReference type="GO" id="GO:0071880">
    <property type="term" value="P:adenylate cyclase-activating adrenergic receptor signaling pathway"/>
    <property type="evidence" value="ECO:0007669"/>
    <property type="project" value="TreeGrafter"/>
</dbReference>
<evidence type="ECO:0000256" key="1">
    <source>
        <dbReference type="ARBA" id="ARBA00004651"/>
    </source>
</evidence>
<keyword evidence="15" id="KW-1185">Reference proteome</keyword>
<dbReference type="PANTHER" id="PTHR24248">
    <property type="entry name" value="ADRENERGIC RECEPTOR-RELATED G-PROTEIN COUPLED RECEPTOR"/>
    <property type="match status" value="1"/>
</dbReference>
<dbReference type="OrthoDB" id="10063595at2759"/>
<gene>
    <name evidence="16" type="primary">LOC110983378</name>
</gene>
<evidence type="ECO:0000256" key="10">
    <source>
        <dbReference type="ARBA" id="ARBA00023224"/>
    </source>
</evidence>
<evidence type="ECO:0000256" key="9">
    <source>
        <dbReference type="ARBA" id="ARBA00023180"/>
    </source>
</evidence>
<dbReference type="Proteomes" id="UP000694845">
    <property type="component" value="Unplaced"/>
</dbReference>
<keyword evidence="3 11" id="KW-0812">Transmembrane</keyword>
<dbReference type="SUPFAM" id="SSF81321">
    <property type="entry name" value="Family A G protein-coupled receptor-like"/>
    <property type="match status" value="1"/>
</dbReference>
<comment type="similarity">
    <text evidence="11">Belongs to the G-protein coupled receptor 1 family.</text>
</comment>
<evidence type="ECO:0000256" key="5">
    <source>
        <dbReference type="ARBA" id="ARBA00023040"/>
    </source>
</evidence>
<dbReference type="KEGG" id="aplc:110983378"/>
<keyword evidence="6 13" id="KW-0472">Membrane</keyword>
<reference evidence="16" key="1">
    <citation type="submission" date="2025-08" db="UniProtKB">
        <authorList>
            <consortium name="RefSeq"/>
        </authorList>
    </citation>
    <scope>IDENTIFICATION</scope>
</reference>
<keyword evidence="8 11" id="KW-0675">Receptor</keyword>
<sequence>MSFLGPRVELDVVLVHGTSSTEEWTVAADVPSGMAHAAAADAGAGLTTLNTAFLATANNATGYAPYAPPYPPWASILIALLIGIIIILTLFGNILVVLSVCLDRRLRKPPNILIINLAVSDMAVAVVDMPFAAAFELKGEWVWGPAVCDLWISCDVLVCTASIMTLCMISVDRYLAITRPMMYVNKRTPRLMGVFILIVWIVSAFIGLQPLFLWGGNEHENNTCLVSQDPYFTVVSTFGAFYLPLTVMLLVYAQIYRAARKSELADLRHRHRTAMFKLEAQNPDSGTTNTSHRSHSVDSAAAHSSSSCEDNPANVPRSVERRPSATRVAEYLLARARLSAGSVKPSPRRISLKRERKAAKTLGVIVGAFIFCWLPFFILALVRPYCNCEIPPLLNSFLLWLGFINSLLNPIIYPFFNKDFGPTYRRMLSCRCLRFRRTSGGSFYRRQVTSIQVTFPINGHHDEEEDSSEDEEYSTSRHQGRVQFTPLSEPRIMETEINGCLERKLGEGRPQRV</sequence>
<dbReference type="Pfam" id="PF00001">
    <property type="entry name" value="7tm_1"/>
    <property type="match status" value="1"/>
</dbReference>
<dbReference type="InterPro" id="IPR000276">
    <property type="entry name" value="GPCR_Rhodpsn"/>
</dbReference>
<dbReference type="GeneID" id="110983378"/>
<protein>
    <submittedName>
        <fullName evidence="16">5-hydroxytryptamine receptor 1F-like</fullName>
    </submittedName>
</protein>
<feature type="transmembrane region" description="Helical" evidence="13">
    <location>
        <begin position="73"/>
        <end position="101"/>
    </location>
</feature>
<dbReference type="PRINTS" id="PR00237">
    <property type="entry name" value="GPCRRHODOPSN"/>
</dbReference>
<evidence type="ECO:0000256" key="2">
    <source>
        <dbReference type="ARBA" id="ARBA00022475"/>
    </source>
</evidence>
<evidence type="ECO:0000256" key="7">
    <source>
        <dbReference type="ARBA" id="ARBA00023157"/>
    </source>
</evidence>
<evidence type="ECO:0000256" key="4">
    <source>
        <dbReference type="ARBA" id="ARBA00022989"/>
    </source>
</evidence>
<dbReference type="Gene3D" id="1.20.1070.10">
    <property type="entry name" value="Rhodopsin 7-helix transmembrane proteins"/>
    <property type="match status" value="1"/>
</dbReference>